<evidence type="ECO:0000313" key="2">
    <source>
        <dbReference type="Proteomes" id="UP001199106"/>
    </source>
</evidence>
<dbReference type="EMBL" id="JAANER010000003">
    <property type="protein sequence ID" value="KAG9191532.1"/>
    <property type="molecule type" value="Genomic_DNA"/>
</dbReference>
<name>A0AAD4IBC6_9PLEO</name>
<gene>
    <name evidence="1" type="ORF">G6011_10266</name>
</gene>
<dbReference type="Proteomes" id="UP001199106">
    <property type="component" value="Unassembled WGS sequence"/>
</dbReference>
<sequence length="109" mass="11815">MTSWDLLYRLIRTNYDGTETDYAKAPTTEGGEGRTSYAYGCKVTIVTAPEPSSSSLLDFSEPVKITVQHKSGETFTTDADLVVATGGTSSHIRAEDFPDVKRKYAGNVA</sequence>
<proteinExistence type="predicted"/>
<reference evidence="1" key="1">
    <citation type="submission" date="2021-07" db="EMBL/GenBank/DDBJ databases">
        <title>Genome Resource of American Ginseng Black Spot Pathogen Alternaria panax.</title>
        <authorList>
            <person name="Qiu C."/>
            <person name="Wang W."/>
            <person name="Liu Z."/>
        </authorList>
    </citation>
    <scope>NUCLEOTIDE SEQUENCE</scope>
    <source>
        <strain evidence="1">BNCC115425</strain>
    </source>
</reference>
<evidence type="ECO:0008006" key="3">
    <source>
        <dbReference type="Google" id="ProtNLM"/>
    </source>
</evidence>
<protein>
    <recommendedName>
        <fullName evidence="3">FAD/NAD(P)-binding domain-containing protein</fullName>
    </recommendedName>
</protein>
<comment type="caution">
    <text evidence="1">The sequence shown here is derived from an EMBL/GenBank/DDBJ whole genome shotgun (WGS) entry which is preliminary data.</text>
</comment>
<dbReference type="AlphaFoldDB" id="A0AAD4IBC6"/>
<dbReference type="PANTHER" id="PTHR47469">
    <property type="entry name" value="MONOOXYGENASE-LIKE"/>
    <property type="match status" value="1"/>
</dbReference>
<accession>A0AAD4IBC6</accession>
<dbReference type="PANTHER" id="PTHR47469:SF2">
    <property type="entry name" value="OS06G0597600 PROTEIN"/>
    <property type="match status" value="1"/>
</dbReference>
<evidence type="ECO:0000313" key="1">
    <source>
        <dbReference type="EMBL" id="KAG9191532.1"/>
    </source>
</evidence>
<organism evidence="1 2">
    <name type="scientific">Alternaria panax</name>
    <dbReference type="NCBI Taxonomy" id="48097"/>
    <lineage>
        <taxon>Eukaryota</taxon>
        <taxon>Fungi</taxon>
        <taxon>Dikarya</taxon>
        <taxon>Ascomycota</taxon>
        <taxon>Pezizomycotina</taxon>
        <taxon>Dothideomycetes</taxon>
        <taxon>Pleosporomycetidae</taxon>
        <taxon>Pleosporales</taxon>
        <taxon>Pleosporineae</taxon>
        <taxon>Pleosporaceae</taxon>
        <taxon>Alternaria</taxon>
        <taxon>Alternaria sect. Panax</taxon>
    </lineage>
</organism>
<dbReference type="InterPro" id="IPR053212">
    <property type="entry name" value="DHP_3-monooxygenase"/>
</dbReference>
<keyword evidence="2" id="KW-1185">Reference proteome</keyword>